<feature type="coiled-coil region" evidence="7">
    <location>
        <begin position="128"/>
        <end position="162"/>
    </location>
</feature>
<dbReference type="EMBL" id="AUZM01000010">
    <property type="protein sequence ID" value="ERT08454.1"/>
    <property type="molecule type" value="Genomic_DNA"/>
</dbReference>
<keyword evidence="3" id="KW-0597">Phosphoprotein</keyword>
<dbReference type="FunFam" id="3.30.450.20:FF:000099">
    <property type="entry name" value="Sensory box sensor histidine kinase"/>
    <property type="match status" value="1"/>
</dbReference>
<evidence type="ECO:0000256" key="6">
    <source>
        <dbReference type="ARBA" id="ARBA00023012"/>
    </source>
</evidence>
<dbReference type="CDD" id="cd00130">
    <property type="entry name" value="PAS"/>
    <property type="match status" value="3"/>
</dbReference>
<dbReference type="Pfam" id="PF08447">
    <property type="entry name" value="PAS_3"/>
    <property type="match status" value="1"/>
</dbReference>
<dbReference type="SMART" id="SM00388">
    <property type="entry name" value="HisKA"/>
    <property type="match status" value="1"/>
</dbReference>
<dbReference type="SUPFAM" id="SSF47384">
    <property type="entry name" value="Homodimeric domain of signal transducing histidine kinase"/>
    <property type="match status" value="1"/>
</dbReference>
<dbReference type="RefSeq" id="WP_023065278.1">
    <property type="nucleotide sequence ID" value="NZ_AUZM01000010.1"/>
</dbReference>
<keyword evidence="8" id="KW-1133">Transmembrane helix</keyword>
<dbReference type="OrthoDB" id="9808408at2"/>
<dbReference type="Pfam" id="PF02518">
    <property type="entry name" value="HATPase_c"/>
    <property type="match status" value="1"/>
</dbReference>
<feature type="domain" description="PAS" evidence="10">
    <location>
        <begin position="447"/>
        <end position="508"/>
    </location>
</feature>
<dbReference type="PANTHER" id="PTHR43304">
    <property type="entry name" value="PHYTOCHROME-LIKE PROTEIN CPH1"/>
    <property type="match status" value="1"/>
</dbReference>
<dbReference type="InterPro" id="IPR058544">
    <property type="entry name" value="ETR1_N"/>
</dbReference>
<evidence type="ECO:0000313" key="13">
    <source>
        <dbReference type="Proteomes" id="UP000017127"/>
    </source>
</evidence>
<dbReference type="NCBIfam" id="TIGR00229">
    <property type="entry name" value="sensory_box"/>
    <property type="match status" value="3"/>
</dbReference>
<dbReference type="Pfam" id="PF00512">
    <property type="entry name" value="HisKA"/>
    <property type="match status" value="1"/>
</dbReference>
<dbReference type="InterPro" id="IPR036890">
    <property type="entry name" value="HATPase_C_sf"/>
</dbReference>
<dbReference type="PROSITE" id="PS50112">
    <property type="entry name" value="PAS"/>
    <property type="match status" value="3"/>
</dbReference>
<dbReference type="PROSITE" id="PS50109">
    <property type="entry name" value="HIS_KIN"/>
    <property type="match status" value="1"/>
</dbReference>
<dbReference type="EC" id="2.7.13.3" evidence="2"/>
<feature type="domain" description="PAC" evidence="11">
    <location>
        <begin position="520"/>
        <end position="572"/>
    </location>
</feature>
<keyword evidence="5" id="KW-0418">Kinase</keyword>
<dbReference type="InterPro" id="IPR003594">
    <property type="entry name" value="HATPase_dom"/>
</dbReference>
<dbReference type="CDD" id="cd00082">
    <property type="entry name" value="HisKA"/>
    <property type="match status" value="1"/>
</dbReference>
<evidence type="ECO:0000313" key="12">
    <source>
        <dbReference type="EMBL" id="ERT08454.1"/>
    </source>
</evidence>
<dbReference type="PANTHER" id="PTHR43304:SF1">
    <property type="entry name" value="PAC DOMAIN-CONTAINING PROTEIN"/>
    <property type="match status" value="1"/>
</dbReference>
<feature type="domain" description="PAS" evidence="10">
    <location>
        <begin position="318"/>
        <end position="392"/>
    </location>
</feature>
<feature type="domain" description="Histidine kinase" evidence="9">
    <location>
        <begin position="590"/>
        <end position="810"/>
    </location>
</feature>
<reference evidence="12 13" key="1">
    <citation type="journal article" date="2013" name="Front. Microbiol.">
        <title>Comparative genomic analyses of the cyanobacterium, Lyngbya aestuarii BL J, a powerful hydrogen producer.</title>
        <authorList>
            <person name="Kothari A."/>
            <person name="Vaughn M."/>
            <person name="Garcia-Pichel F."/>
        </authorList>
    </citation>
    <scope>NUCLEOTIDE SEQUENCE [LARGE SCALE GENOMIC DNA]</scope>
    <source>
        <strain evidence="12 13">BL J</strain>
    </source>
</reference>
<dbReference type="InterPro" id="IPR013767">
    <property type="entry name" value="PAS_fold"/>
</dbReference>
<dbReference type="InterPro" id="IPR013655">
    <property type="entry name" value="PAS_fold_3"/>
</dbReference>
<dbReference type="SUPFAM" id="SSF55785">
    <property type="entry name" value="PYP-like sensor domain (PAS domain)"/>
    <property type="match status" value="3"/>
</dbReference>
<dbReference type="SMART" id="SM00086">
    <property type="entry name" value="PAC"/>
    <property type="match status" value="3"/>
</dbReference>
<dbReference type="Gene3D" id="1.10.287.130">
    <property type="match status" value="1"/>
</dbReference>
<feature type="domain" description="PAC" evidence="11">
    <location>
        <begin position="226"/>
        <end position="278"/>
    </location>
</feature>
<evidence type="ECO:0000259" key="9">
    <source>
        <dbReference type="PROSITE" id="PS50109"/>
    </source>
</evidence>
<dbReference type="FunFam" id="3.30.565.10:FF:000006">
    <property type="entry name" value="Sensor histidine kinase WalK"/>
    <property type="match status" value="1"/>
</dbReference>
<dbReference type="PRINTS" id="PR00344">
    <property type="entry name" value="BCTRLSENSOR"/>
</dbReference>
<dbReference type="GO" id="GO:0006355">
    <property type="term" value="P:regulation of DNA-templated transcription"/>
    <property type="evidence" value="ECO:0007669"/>
    <property type="project" value="InterPro"/>
</dbReference>
<comment type="catalytic activity">
    <reaction evidence="1">
        <text>ATP + protein L-histidine = ADP + protein N-phospho-L-histidine.</text>
        <dbReference type="EC" id="2.7.13.3"/>
    </reaction>
</comment>
<dbReference type="AlphaFoldDB" id="U7QKH5"/>
<evidence type="ECO:0000256" key="5">
    <source>
        <dbReference type="ARBA" id="ARBA00022777"/>
    </source>
</evidence>
<dbReference type="Gene3D" id="3.30.450.20">
    <property type="entry name" value="PAS domain"/>
    <property type="match status" value="3"/>
</dbReference>
<dbReference type="InterPro" id="IPR000700">
    <property type="entry name" value="PAS-assoc_C"/>
</dbReference>
<keyword evidence="13" id="KW-1185">Reference proteome</keyword>
<keyword evidence="8" id="KW-0812">Transmembrane</keyword>
<dbReference type="InterPro" id="IPR003661">
    <property type="entry name" value="HisK_dim/P_dom"/>
</dbReference>
<dbReference type="Proteomes" id="UP000017127">
    <property type="component" value="Unassembled WGS sequence"/>
</dbReference>
<dbReference type="SUPFAM" id="SSF55874">
    <property type="entry name" value="ATPase domain of HSP90 chaperone/DNA topoisomerase II/histidine kinase"/>
    <property type="match status" value="1"/>
</dbReference>
<feature type="domain" description="PAC" evidence="11">
    <location>
        <begin position="394"/>
        <end position="446"/>
    </location>
</feature>
<protein>
    <recommendedName>
        <fullName evidence="2">histidine kinase</fullName>
        <ecNumber evidence="2">2.7.13.3</ecNumber>
    </recommendedName>
</protein>
<organism evidence="12 13">
    <name type="scientific">Lyngbya aestuarii BL J</name>
    <dbReference type="NCBI Taxonomy" id="1348334"/>
    <lineage>
        <taxon>Bacteria</taxon>
        <taxon>Bacillati</taxon>
        <taxon>Cyanobacteriota</taxon>
        <taxon>Cyanophyceae</taxon>
        <taxon>Oscillatoriophycideae</taxon>
        <taxon>Oscillatoriales</taxon>
        <taxon>Microcoleaceae</taxon>
        <taxon>Lyngbya</taxon>
    </lineage>
</organism>
<proteinExistence type="predicted"/>
<dbReference type="InterPro" id="IPR035965">
    <property type="entry name" value="PAS-like_dom_sf"/>
</dbReference>
<evidence type="ECO:0000256" key="3">
    <source>
        <dbReference type="ARBA" id="ARBA00022553"/>
    </source>
</evidence>
<keyword evidence="7" id="KW-0175">Coiled coil</keyword>
<feature type="domain" description="PAS" evidence="10">
    <location>
        <begin position="152"/>
        <end position="195"/>
    </location>
</feature>
<dbReference type="SMART" id="SM00091">
    <property type="entry name" value="PAS"/>
    <property type="match status" value="3"/>
</dbReference>
<dbReference type="Pfam" id="PF13426">
    <property type="entry name" value="PAS_9"/>
    <property type="match status" value="1"/>
</dbReference>
<dbReference type="GO" id="GO:0000155">
    <property type="term" value="F:phosphorelay sensor kinase activity"/>
    <property type="evidence" value="ECO:0007669"/>
    <property type="project" value="InterPro"/>
</dbReference>
<name>U7QKH5_9CYAN</name>
<dbReference type="Pfam" id="PF25487">
    <property type="entry name" value="ETR1_N"/>
    <property type="match status" value="1"/>
</dbReference>
<evidence type="ECO:0000256" key="8">
    <source>
        <dbReference type="SAM" id="Phobius"/>
    </source>
</evidence>
<comment type="caution">
    <text evidence="12">The sequence shown here is derived from an EMBL/GenBank/DDBJ whole genome shotgun (WGS) entry which is preliminary data.</text>
</comment>
<evidence type="ECO:0000256" key="4">
    <source>
        <dbReference type="ARBA" id="ARBA00022679"/>
    </source>
</evidence>
<accession>U7QKH5</accession>
<dbReference type="InterPro" id="IPR001610">
    <property type="entry name" value="PAC"/>
</dbReference>
<feature type="transmembrane region" description="Helical" evidence="8">
    <location>
        <begin position="36"/>
        <end position="53"/>
    </location>
</feature>
<feature type="coiled-coil region" evidence="7">
    <location>
        <begin position="269"/>
        <end position="314"/>
    </location>
</feature>
<dbReference type="InterPro" id="IPR000014">
    <property type="entry name" value="PAS"/>
</dbReference>
<keyword evidence="8" id="KW-0472">Membrane</keyword>
<dbReference type="Gene3D" id="3.30.565.10">
    <property type="entry name" value="Histidine kinase-like ATPase, C-terminal domain"/>
    <property type="match status" value="1"/>
</dbReference>
<keyword evidence="4" id="KW-0808">Transferase</keyword>
<evidence type="ECO:0000259" key="11">
    <source>
        <dbReference type="PROSITE" id="PS50113"/>
    </source>
</evidence>
<dbReference type="InterPro" id="IPR005467">
    <property type="entry name" value="His_kinase_dom"/>
</dbReference>
<evidence type="ECO:0000256" key="1">
    <source>
        <dbReference type="ARBA" id="ARBA00000085"/>
    </source>
</evidence>
<keyword evidence="6" id="KW-0902">Two-component regulatory system</keyword>
<dbReference type="PROSITE" id="PS50113">
    <property type="entry name" value="PAC"/>
    <property type="match status" value="3"/>
</dbReference>
<gene>
    <name evidence="12" type="ORF">M595_1550</name>
</gene>
<dbReference type="SMART" id="SM00387">
    <property type="entry name" value="HATPase_c"/>
    <property type="match status" value="1"/>
</dbReference>
<feature type="transmembrane region" description="Helical" evidence="8">
    <location>
        <begin position="65"/>
        <end position="88"/>
    </location>
</feature>
<dbReference type="InterPro" id="IPR052162">
    <property type="entry name" value="Sensor_kinase/Photoreceptor"/>
</dbReference>
<dbReference type="InterPro" id="IPR036097">
    <property type="entry name" value="HisK_dim/P_sf"/>
</dbReference>
<evidence type="ECO:0000259" key="10">
    <source>
        <dbReference type="PROSITE" id="PS50112"/>
    </source>
</evidence>
<sequence>MKFFSDFFTEIFPYFIAHNSLIELPFDLKLTPVSDLLIAIAFYSLPLVVFYWMRRRKDVPFKRALLLLSILAICLATTHIMAVFMWLYPLNKGLRVVKITTAVISCWVALKIIFHIPKILTIPSPHQLEEANLALQREIIERQQAEAALRNSEELLRAIFEQAAIGIARVGFQGEWLQVNQTLCDLFGYTRDELLQLKCQDLTGSDHLHYNTSFIEHLLSKDISTCSLEKCLFRKEGTLIWVNLSVSLVCDHDKKPIYFIAVVEDITQRKQSEGEIKKLNQKLEQRVQERTAQLQQINNNLAAEINKCTLIEQQLNITQERLQFLLSSSPGAIYTSIPTGDYGATYMSQTIHSITGYQAWEFVEKSQFWAERVHPDDIEKAFNQLSQILETETEILEYRFLHKDNTYRWIRDELKLIHNYINQSTEIIGYMIDITERKQAEVALRESEERFRLMANSAPVLIWMANAEGECTFFNQVWLDFTGRTQEQELNQGWLANVHPDDVKSVLKNCPLKFHKRKSFIMEFRLRRWDGEYRWILDKGVPRITTDGNFSGYIGSCIDITERKQAEELLFTLNRELLQSNRELEQFAYIASHDLQEPLRIVSLFSQLLAQKYQDNLDEDTQTYIHYIVDAATRMQQLIKDLLAYSQVGTSMSKANFKQVDCNQVLQQALQNIQVTITERDAIINSNRLPTVIADPQQLVILWQNLIGNAIKYCHPEISPYIEIGVKPNLVDESPTQEWCFSIRDNGIGINSEYFEQIFKIFQRLHHDQEYPGTGIGLAICQKIVERHGGRIWVESEVDQGSIFYFTLPM</sequence>
<evidence type="ECO:0000256" key="7">
    <source>
        <dbReference type="SAM" id="Coils"/>
    </source>
</evidence>
<dbReference type="InterPro" id="IPR004358">
    <property type="entry name" value="Sig_transdc_His_kin-like_C"/>
</dbReference>
<evidence type="ECO:0000256" key="2">
    <source>
        <dbReference type="ARBA" id="ARBA00012438"/>
    </source>
</evidence>
<dbReference type="Pfam" id="PF00989">
    <property type="entry name" value="PAS"/>
    <property type="match status" value="1"/>
</dbReference>